<organism evidence="2 3">
    <name type="scientific">Thalassoglobus neptunius</name>
    <dbReference type="NCBI Taxonomy" id="1938619"/>
    <lineage>
        <taxon>Bacteria</taxon>
        <taxon>Pseudomonadati</taxon>
        <taxon>Planctomycetota</taxon>
        <taxon>Planctomycetia</taxon>
        <taxon>Planctomycetales</taxon>
        <taxon>Planctomycetaceae</taxon>
        <taxon>Thalassoglobus</taxon>
    </lineage>
</organism>
<feature type="transmembrane region" description="Helical" evidence="1">
    <location>
        <begin position="12"/>
        <end position="31"/>
    </location>
</feature>
<gene>
    <name evidence="2" type="ORF">KOR42_24290</name>
</gene>
<name>A0A5C5X7Z7_9PLAN</name>
<accession>A0A5C5X7Z7</accession>
<evidence type="ECO:0000256" key="1">
    <source>
        <dbReference type="SAM" id="Phobius"/>
    </source>
</evidence>
<reference evidence="2 3" key="1">
    <citation type="submission" date="2019-02" db="EMBL/GenBank/DDBJ databases">
        <title>Deep-cultivation of Planctomycetes and their phenomic and genomic characterization uncovers novel biology.</title>
        <authorList>
            <person name="Wiegand S."/>
            <person name="Jogler M."/>
            <person name="Boedeker C."/>
            <person name="Pinto D."/>
            <person name="Vollmers J."/>
            <person name="Rivas-Marin E."/>
            <person name="Kohn T."/>
            <person name="Peeters S.H."/>
            <person name="Heuer A."/>
            <person name="Rast P."/>
            <person name="Oberbeckmann S."/>
            <person name="Bunk B."/>
            <person name="Jeske O."/>
            <person name="Meyerdierks A."/>
            <person name="Storesund J.E."/>
            <person name="Kallscheuer N."/>
            <person name="Luecker S."/>
            <person name="Lage O.M."/>
            <person name="Pohl T."/>
            <person name="Merkel B.J."/>
            <person name="Hornburger P."/>
            <person name="Mueller R.-W."/>
            <person name="Bruemmer F."/>
            <person name="Labrenz M."/>
            <person name="Spormann A.M."/>
            <person name="Op Den Camp H."/>
            <person name="Overmann J."/>
            <person name="Amann R."/>
            <person name="Jetten M.S.M."/>
            <person name="Mascher T."/>
            <person name="Medema M.H."/>
            <person name="Devos D.P."/>
            <person name="Kaster A.-K."/>
            <person name="Ovreas L."/>
            <person name="Rohde M."/>
            <person name="Galperin M.Y."/>
            <person name="Jogler C."/>
        </authorList>
    </citation>
    <scope>NUCLEOTIDE SEQUENCE [LARGE SCALE GENOMIC DNA]</scope>
    <source>
        <strain evidence="2 3">KOR42</strain>
    </source>
</reference>
<keyword evidence="3" id="KW-1185">Reference proteome</keyword>
<protein>
    <recommendedName>
        <fullName evidence="4">Transglutaminase-like superfamily protein</fullName>
    </recommendedName>
</protein>
<evidence type="ECO:0000313" key="2">
    <source>
        <dbReference type="EMBL" id="TWT59040.1"/>
    </source>
</evidence>
<evidence type="ECO:0008006" key="4">
    <source>
        <dbReference type="Google" id="ProtNLM"/>
    </source>
</evidence>
<keyword evidence="1" id="KW-0812">Transmembrane</keyword>
<dbReference type="EMBL" id="SIHI01000001">
    <property type="protein sequence ID" value="TWT59040.1"/>
    <property type="molecule type" value="Genomic_DNA"/>
</dbReference>
<dbReference type="OrthoDB" id="212511at2"/>
<evidence type="ECO:0000313" key="3">
    <source>
        <dbReference type="Proteomes" id="UP000317243"/>
    </source>
</evidence>
<sequence>MVDSNRSVFSSLPVRIVGSLAAIGVVAALMLKPNDNGDGGNGKLPGEVDPVDVVEENADSRCDKELSRILSALQPGRRSVTMTSQDLAAELNRWFQTCGISEDLVLTEDAELQKKLMSEEGFEIAESDRYLPIDIDHIRLAMLLKKITDHVCRNATTDSERALVLLEFVTRYVSLIPEDLQSSIDFPSTPYESLLIGYSNAEGRAWTFSALLQQLRLDSVVIVPADEAKSDQWLVGVLVPQKGLQLFDPRLGLPIPGPNDSKSKPFPTSAATLAQVQEDDSLLRQLDSGDQSYPLVSADLKDVRIKVIGSPILWSQRMAELQWALPADSIVDLYDGLGSNRLREPGAFERIVAAGEKDGHWTEDQIEIWNAPTEQLIAVSEAQRDENSPYSKILEVFAGPQVMMASHNSPTPILKPLEYPLHVVRLELLDGEYGPALQHIGRILTSYRTNSTPENDDAIAFAAMWTGIAQTETKNFTAARNTFDRFATTIRSPQSPAILLDVLDQTATDWKAYLFVEMKDFAEAANVLSSKPDTASPLRDAFLERRWKQLAEKSDSGSVDQE</sequence>
<keyword evidence="1" id="KW-1133">Transmembrane helix</keyword>
<proteinExistence type="predicted"/>
<dbReference type="RefSeq" id="WP_146509824.1">
    <property type="nucleotide sequence ID" value="NZ_SIHI01000001.1"/>
</dbReference>
<comment type="caution">
    <text evidence="2">The sequence shown here is derived from an EMBL/GenBank/DDBJ whole genome shotgun (WGS) entry which is preliminary data.</text>
</comment>
<dbReference type="AlphaFoldDB" id="A0A5C5X7Z7"/>
<dbReference type="Proteomes" id="UP000317243">
    <property type="component" value="Unassembled WGS sequence"/>
</dbReference>
<keyword evidence="1" id="KW-0472">Membrane</keyword>